<dbReference type="Pfam" id="PF20684">
    <property type="entry name" value="Fung_rhodopsin"/>
    <property type="match status" value="1"/>
</dbReference>
<evidence type="ECO:0000259" key="8">
    <source>
        <dbReference type="Pfam" id="PF20684"/>
    </source>
</evidence>
<dbReference type="PANTHER" id="PTHR33048:SF92">
    <property type="entry name" value="INTEGRAL MEMBRANE PROTEIN"/>
    <property type="match status" value="1"/>
</dbReference>
<evidence type="ECO:0000313" key="9">
    <source>
        <dbReference type="EMBL" id="QRC93329.1"/>
    </source>
</evidence>
<proteinExistence type="inferred from homology"/>
<feature type="transmembrane region" description="Helical" evidence="7">
    <location>
        <begin position="36"/>
        <end position="62"/>
    </location>
</feature>
<feature type="transmembrane region" description="Helical" evidence="7">
    <location>
        <begin position="168"/>
        <end position="186"/>
    </location>
</feature>
<feature type="transmembrane region" description="Helical" evidence="7">
    <location>
        <begin position="6"/>
        <end position="24"/>
    </location>
</feature>
<feature type="transmembrane region" description="Helical" evidence="7">
    <location>
        <begin position="228"/>
        <end position="248"/>
    </location>
</feature>
<feature type="transmembrane region" description="Helical" evidence="7">
    <location>
        <begin position="198"/>
        <end position="222"/>
    </location>
</feature>
<evidence type="ECO:0000256" key="5">
    <source>
        <dbReference type="ARBA" id="ARBA00038359"/>
    </source>
</evidence>
<accession>A0A7U2HWV1</accession>
<dbReference type="VEuPathDB" id="FungiDB:JI435_035680"/>
<dbReference type="AlphaFoldDB" id="A0A7U2HWV1"/>
<evidence type="ECO:0000256" key="6">
    <source>
        <dbReference type="SAM" id="MobiDB-lite"/>
    </source>
</evidence>
<dbReference type="InterPro" id="IPR052337">
    <property type="entry name" value="SAT4-like"/>
</dbReference>
<feature type="region of interest" description="Disordered" evidence="6">
    <location>
        <begin position="319"/>
        <end position="346"/>
    </location>
</feature>
<evidence type="ECO:0000313" key="10">
    <source>
        <dbReference type="Proteomes" id="UP000663193"/>
    </source>
</evidence>
<organism evidence="9 10">
    <name type="scientific">Phaeosphaeria nodorum (strain SN15 / ATCC MYA-4574 / FGSC 10173)</name>
    <name type="common">Glume blotch fungus</name>
    <name type="synonym">Parastagonospora nodorum</name>
    <dbReference type="NCBI Taxonomy" id="321614"/>
    <lineage>
        <taxon>Eukaryota</taxon>
        <taxon>Fungi</taxon>
        <taxon>Dikarya</taxon>
        <taxon>Ascomycota</taxon>
        <taxon>Pezizomycotina</taxon>
        <taxon>Dothideomycetes</taxon>
        <taxon>Pleosporomycetidae</taxon>
        <taxon>Pleosporales</taxon>
        <taxon>Pleosporineae</taxon>
        <taxon>Phaeosphaeriaceae</taxon>
        <taxon>Parastagonospora</taxon>
    </lineage>
</organism>
<dbReference type="Proteomes" id="UP000663193">
    <property type="component" value="Chromosome 3"/>
</dbReference>
<dbReference type="OrthoDB" id="444631at2759"/>
<keyword evidence="10" id="KW-1185">Reference proteome</keyword>
<gene>
    <name evidence="9" type="ORF">JI435_035680</name>
</gene>
<keyword evidence="3 7" id="KW-1133">Transmembrane helix</keyword>
<feature type="domain" description="Rhodopsin" evidence="8">
    <location>
        <begin position="25"/>
        <end position="256"/>
    </location>
</feature>
<comment type="similarity">
    <text evidence="5">Belongs to the SAT4 family.</text>
</comment>
<dbReference type="PANTHER" id="PTHR33048">
    <property type="entry name" value="PTH11-LIKE INTEGRAL MEMBRANE PROTEIN (AFU_ORTHOLOGUE AFUA_5G11245)"/>
    <property type="match status" value="1"/>
</dbReference>
<feature type="transmembrane region" description="Helical" evidence="7">
    <location>
        <begin position="82"/>
        <end position="106"/>
    </location>
</feature>
<sequence>MISPKGVIVAEGLLFALTVVLFSARCMVHIQMRMKALLLSDAFLLLATLACMGLVICDILTYKAGAMSNFTDPRVSILKVRFATNYVFDVGLYFPKFSILAFYYMIIPISAPETRTALHVLTVFVVLSTIITFFGDTFWCGPNPAVNWRLQEGGCAAFTAMTLVKLNWSLNIISEVLIFVLPLPIIRNLKIPRKRERAGLLVLFLLGAITIAVSAARFIAMLMVANNIAIYILATTEFTVSIMIPSLISLRPLLRKIHTWTSTGHSDLPCSNGNLTGVTIGKRRTGHTSTLLKGSHAIYSNTHVPNIYGSEVELTEHEPSKIYKTEEISVTSTRDPRHDDDEKIIR</sequence>
<feature type="transmembrane region" description="Helical" evidence="7">
    <location>
        <begin position="118"/>
        <end position="139"/>
    </location>
</feature>
<comment type="subcellular location">
    <subcellularLocation>
        <location evidence="1">Membrane</location>
        <topology evidence="1">Multi-pass membrane protein</topology>
    </subcellularLocation>
</comment>
<evidence type="ECO:0000256" key="3">
    <source>
        <dbReference type="ARBA" id="ARBA00022989"/>
    </source>
</evidence>
<reference evidence="10" key="1">
    <citation type="journal article" date="2021" name="BMC Genomics">
        <title>Chromosome-level genome assembly and manually-curated proteome of model necrotroph Parastagonospora nodorum Sn15 reveals a genome-wide trove of candidate effector homologs, and redundancy of virulence-related functions within an accessory chromosome.</title>
        <authorList>
            <person name="Bertazzoni S."/>
            <person name="Jones D.A.B."/>
            <person name="Phan H.T."/>
            <person name="Tan K.-C."/>
            <person name="Hane J.K."/>
        </authorList>
    </citation>
    <scope>NUCLEOTIDE SEQUENCE [LARGE SCALE GENOMIC DNA]</scope>
    <source>
        <strain evidence="10">SN15 / ATCC MYA-4574 / FGSC 10173)</strain>
    </source>
</reference>
<keyword evidence="2 7" id="KW-0812">Transmembrane</keyword>
<evidence type="ECO:0000256" key="4">
    <source>
        <dbReference type="ARBA" id="ARBA00023136"/>
    </source>
</evidence>
<dbReference type="InterPro" id="IPR049326">
    <property type="entry name" value="Rhodopsin_dom_fungi"/>
</dbReference>
<dbReference type="GO" id="GO:0016020">
    <property type="term" value="C:membrane"/>
    <property type="evidence" value="ECO:0007669"/>
    <property type="project" value="UniProtKB-SubCell"/>
</dbReference>
<evidence type="ECO:0000256" key="7">
    <source>
        <dbReference type="SAM" id="Phobius"/>
    </source>
</evidence>
<feature type="compositionally biased region" description="Basic and acidic residues" evidence="6">
    <location>
        <begin position="334"/>
        <end position="346"/>
    </location>
</feature>
<dbReference type="EMBL" id="CP069025">
    <property type="protein sequence ID" value="QRC93329.1"/>
    <property type="molecule type" value="Genomic_DNA"/>
</dbReference>
<evidence type="ECO:0000256" key="1">
    <source>
        <dbReference type="ARBA" id="ARBA00004141"/>
    </source>
</evidence>
<keyword evidence="4 7" id="KW-0472">Membrane</keyword>
<protein>
    <recommendedName>
        <fullName evidence="8">Rhodopsin domain-containing protein</fullName>
    </recommendedName>
</protein>
<evidence type="ECO:0000256" key="2">
    <source>
        <dbReference type="ARBA" id="ARBA00022692"/>
    </source>
</evidence>
<name>A0A7U2HWV1_PHANO</name>